<comment type="caution">
    <text evidence="8">The sequence shown here is derived from an EMBL/GenBank/DDBJ whole genome shotgun (WGS) entry which is preliminary data.</text>
</comment>
<dbReference type="SUPFAM" id="SSF56112">
    <property type="entry name" value="Protein kinase-like (PK-like)"/>
    <property type="match status" value="1"/>
</dbReference>
<gene>
    <name evidence="8" type="ORF">H0E87_029158</name>
</gene>
<evidence type="ECO:0000256" key="3">
    <source>
        <dbReference type="ARBA" id="ARBA00022741"/>
    </source>
</evidence>
<keyword evidence="2" id="KW-0808">Transferase</keyword>
<keyword evidence="7" id="KW-0812">Transmembrane</keyword>
<protein>
    <submittedName>
        <fullName evidence="8">Uncharacterized protein</fullName>
    </submittedName>
</protein>
<proteinExistence type="predicted"/>
<keyword evidence="5" id="KW-0067">ATP-binding</keyword>
<dbReference type="EMBL" id="JACEGQ020000018">
    <property type="protein sequence ID" value="KAH8481572.1"/>
    <property type="molecule type" value="Genomic_DNA"/>
</dbReference>
<organism evidence="8 9">
    <name type="scientific">Populus deltoides</name>
    <name type="common">Eastern poplar</name>
    <name type="synonym">Eastern cottonwood</name>
    <dbReference type="NCBI Taxonomy" id="3696"/>
    <lineage>
        <taxon>Eukaryota</taxon>
        <taxon>Viridiplantae</taxon>
        <taxon>Streptophyta</taxon>
        <taxon>Embryophyta</taxon>
        <taxon>Tracheophyta</taxon>
        <taxon>Spermatophyta</taxon>
        <taxon>Magnoliopsida</taxon>
        <taxon>eudicotyledons</taxon>
        <taxon>Gunneridae</taxon>
        <taxon>Pentapetalae</taxon>
        <taxon>rosids</taxon>
        <taxon>fabids</taxon>
        <taxon>Malpighiales</taxon>
        <taxon>Salicaceae</taxon>
        <taxon>Saliceae</taxon>
        <taxon>Populus</taxon>
    </lineage>
</organism>
<accession>A0A8T2WMF0</accession>
<feature type="non-terminal residue" evidence="8">
    <location>
        <position position="1"/>
    </location>
</feature>
<keyword evidence="7" id="KW-0472">Membrane</keyword>
<evidence type="ECO:0000256" key="2">
    <source>
        <dbReference type="ARBA" id="ARBA00022679"/>
    </source>
</evidence>
<dbReference type="GO" id="GO:0005886">
    <property type="term" value="C:plasma membrane"/>
    <property type="evidence" value="ECO:0007669"/>
    <property type="project" value="TreeGrafter"/>
</dbReference>
<dbReference type="Proteomes" id="UP000807159">
    <property type="component" value="Chromosome 18"/>
</dbReference>
<dbReference type="GO" id="GO:0004674">
    <property type="term" value="F:protein serine/threonine kinase activity"/>
    <property type="evidence" value="ECO:0007669"/>
    <property type="project" value="UniProtKB-KW"/>
</dbReference>
<dbReference type="InterPro" id="IPR011009">
    <property type="entry name" value="Kinase-like_dom_sf"/>
</dbReference>
<keyword evidence="4" id="KW-0418">Kinase</keyword>
<keyword evidence="9" id="KW-1185">Reference proteome</keyword>
<feature type="region of interest" description="Disordered" evidence="6">
    <location>
        <begin position="1"/>
        <end position="23"/>
    </location>
</feature>
<dbReference type="PANTHER" id="PTHR27002:SF1082">
    <property type="entry name" value="OS06G0693000 PROTEIN"/>
    <property type="match status" value="1"/>
</dbReference>
<dbReference type="GO" id="GO:0005524">
    <property type="term" value="F:ATP binding"/>
    <property type="evidence" value="ECO:0007669"/>
    <property type="project" value="UniProtKB-KW"/>
</dbReference>
<evidence type="ECO:0000256" key="5">
    <source>
        <dbReference type="ARBA" id="ARBA00022840"/>
    </source>
</evidence>
<evidence type="ECO:0000256" key="4">
    <source>
        <dbReference type="ARBA" id="ARBA00022777"/>
    </source>
</evidence>
<name>A0A8T2WMF0_POPDE</name>
<sequence length="113" mass="12636">MARRALEVTPPAPNTLHRHSPSSENSSALLFVIGGMLVLVILLILILLLWKFNKPEKLRKSLKRNGSLTATKDFWSGSLQTISYFDFQTLKKATKNFHPGNLLGRGGFGPVYR</sequence>
<keyword evidence="7" id="KW-1133">Transmembrane helix</keyword>
<dbReference type="PANTHER" id="PTHR27002">
    <property type="entry name" value="RECEPTOR-LIKE SERINE/THREONINE-PROTEIN KINASE SD1-8"/>
    <property type="match status" value="1"/>
</dbReference>
<keyword evidence="1" id="KW-0723">Serine/threonine-protein kinase</keyword>
<keyword evidence="3" id="KW-0547">Nucleotide-binding</keyword>
<evidence type="ECO:0000256" key="1">
    <source>
        <dbReference type="ARBA" id="ARBA00022527"/>
    </source>
</evidence>
<evidence type="ECO:0000313" key="9">
    <source>
        <dbReference type="Proteomes" id="UP000807159"/>
    </source>
</evidence>
<feature type="transmembrane region" description="Helical" evidence="7">
    <location>
        <begin position="28"/>
        <end position="50"/>
    </location>
</feature>
<evidence type="ECO:0000256" key="6">
    <source>
        <dbReference type="SAM" id="MobiDB-lite"/>
    </source>
</evidence>
<dbReference type="Gene3D" id="3.30.200.20">
    <property type="entry name" value="Phosphorylase Kinase, domain 1"/>
    <property type="match status" value="1"/>
</dbReference>
<dbReference type="AlphaFoldDB" id="A0A8T2WMF0"/>
<evidence type="ECO:0000256" key="7">
    <source>
        <dbReference type="SAM" id="Phobius"/>
    </source>
</evidence>
<reference evidence="8" key="1">
    <citation type="journal article" date="2021" name="J. Hered.">
        <title>Genome Assembly of Salicaceae Populus deltoides (Eastern Cottonwood) I-69 Based on Nanopore Sequencing and Hi-C Technologies.</title>
        <authorList>
            <person name="Bai S."/>
            <person name="Wu H."/>
            <person name="Zhang J."/>
            <person name="Pan Z."/>
            <person name="Zhao W."/>
            <person name="Li Z."/>
            <person name="Tong C."/>
        </authorList>
    </citation>
    <scope>NUCLEOTIDE SEQUENCE</scope>
    <source>
        <tissue evidence="8">Leaf</tissue>
    </source>
</reference>
<evidence type="ECO:0000313" key="8">
    <source>
        <dbReference type="EMBL" id="KAH8481572.1"/>
    </source>
</evidence>